<dbReference type="GeneID" id="37878187"/>
<dbReference type="Pfam" id="PF26008">
    <property type="entry name" value="DUF8001"/>
    <property type="match status" value="1"/>
</dbReference>
<sequence>MDDARDEDDRIVRVNAGELTADEIIDALESGSRVIITVDLFGSTTDIALRHDGEIYYCDTPTRLHKHRQESEMRACIERMGYGRTEDE</sequence>
<dbReference type="RefSeq" id="WP_119818081.1">
    <property type="nucleotide sequence ID" value="NZ_CP025066.1"/>
</dbReference>
<dbReference type="EMBL" id="CP025066">
    <property type="protein sequence ID" value="AUX09458.1"/>
    <property type="molecule type" value="Genomic_DNA"/>
</dbReference>
<evidence type="ECO:0000313" key="2">
    <source>
        <dbReference type="EMBL" id="AUX09458.1"/>
    </source>
</evidence>
<dbReference type="OrthoDB" id="258836at2157"/>
<proteinExistence type="predicted"/>
<accession>A0A343TK36</accession>
<reference evidence="3" key="1">
    <citation type="submission" date="2017-11" db="EMBL/GenBank/DDBJ databases">
        <title>Phenotypic and genomic properties of facultatively anaerobic sulfur-reducing natronoarchaea from hypersaline soda lakes.</title>
        <authorList>
            <person name="Sorokin D.Y."/>
            <person name="Kublanov I.V."/>
            <person name="Roman P."/>
            <person name="Sinninghe Damste J.S."/>
            <person name="Golyshin P.N."/>
            <person name="Rojo D."/>
            <person name="Ciordia S."/>
            <person name="Mena M.D.C."/>
            <person name="Ferrer M."/>
            <person name="Messina E."/>
            <person name="Smedile F."/>
            <person name="La Spada G."/>
            <person name="La Cono V."/>
            <person name="Yakimov M.M."/>
        </authorList>
    </citation>
    <scope>NUCLEOTIDE SEQUENCE [LARGE SCALE GENOMIC DNA]</scope>
    <source>
        <strain evidence="3">AArc-Sl</strain>
    </source>
</reference>
<evidence type="ECO:0000259" key="1">
    <source>
        <dbReference type="Pfam" id="PF26008"/>
    </source>
</evidence>
<dbReference type="InterPro" id="IPR058314">
    <property type="entry name" value="DUF8001"/>
</dbReference>
<keyword evidence="3" id="KW-1185">Reference proteome</keyword>
<dbReference type="Proteomes" id="UP000263012">
    <property type="component" value="Chromosome"/>
</dbReference>
<evidence type="ECO:0000313" key="3">
    <source>
        <dbReference type="Proteomes" id="UP000263012"/>
    </source>
</evidence>
<feature type="domain" description="DUF8001" evidence="1">
    <location>
        <begin position="10"/>
        <end position="84"/>
    </location>
</feature>
<dbReference type="KEGG" id="hdf:AArcSl_1832"/>
<name>A0A343TK36_9EURY</name>
<organism evidence="2 3">
    <name type="scientific">Halalkaliarchaeum desulfuricum</name>
    <dbReference type="NCBI Taxonomy" id="2055893"/>
    <lineage>
        <taxon>Archaea</taxon>
        <taxon>Methanobacteriati</taxon>
        <taxon>Methanobacteriota</taxon>
        <taxon>Stenosarchaea group</taxon>
        <taxon>Halobacteria</taxon>
        <taxon>Halobacteriales</taxon>
        <taxon>Haloferacaceae</taxon>
        <taxon>Halalkaliarchaeum</taxon>
    </lineage>
</organism>
<dbReference type="AlphaFoldDB" id="A0A343TK36"/>
<protein>
    <recommendedName>
        <fullName evidence="1">DUF8001 domain-containing protein</fullName>
    </recommendedName>
</protein>
<gene>
    <name evidence="2" type="ORF">AArcSl_1832</name>
</gene>